<accession>A0A919DS35</accession>
<dbReference type="Proteomes" id="UP000641386">
    <property type="component" value="Unassembled WGS sequence"/>
</dbReference>
<reference evidence="1" key="2">
    <citation type="submission" date="2020-09" db="EMBL/GenBank/DDBJ databases">
        <authorList>
            <person name="Sun Q."/>
            <person name="Ohkuma M."/>
        </authorList>
    </citation>
    <scope>NUCLEOTIDE SEQUENCE</scope>
    <source>
        <strain evidence="1">JCM 3302</strain>
    </source>
</reference>
<dbReference type="EMBL" id="BNBC01000009">
    <property type="protein sequence ID" value="GHE70343.1"/>
    <property type="molecule type" value="Genomic_DNA"/>
</dbReference>
<gene>
    <name evidence="1" type="ORF">GCM10014715_25420</name>
</gene>
<keyword evidence="2" id="KW-1185">Reference proteome</keyword>
<name>A0A919DS35_9ACTN</name>
<dbReference type="AlphaFoldDB" id="A0A919DS35"/>
<protein>
    <submittedName>
        <fullName evidence="1">Uncharacterized protein</fullName>
    </submittedName>
</protein>
<sequence>MLKLVWEGNPDGCRAAAAAYGPGIREGIFRADRAVRPTPSLGVGWDAQARGSCRAATRCHTYVAVGYGTVGSWSFPKPTGTTGTTGICPGTTGICHDPRPHRGRP</sequence>
<reference evidence="1" key="1">
    <citation type="journal article" date="2014" name="Int. J. Syst. Evol. Microbiol.">
        <title>Complete genome sequence of Corynebacterium casei LMG S-19264T (=DSM 44701T), isolated from a smear-ripened cheese.</title>
        <authorList>
            <consortium name="US DOE Joint Genome Institute (JGI-PGF)"/>
            <person name="Walter F."/>
            <person name="Albersmeier A."/>
            <person name="Kalinowski J."/>
            <person name="Ruckert C."/>
        </authorList>
    </citation>
    <scope>NUCLEOTIDE SEQUENCE</scope>
    <source>
        <strain evidence="1">JCM 3302</strain>
    </source>
</reference>
<comment type="caution">
    <text evidence="1">The sequence shown here is derived from an EMBL/GenBank/DDBJ whole genome shotgun (WGS) entry which is preliminary data.</text>
</comment>
<evidence type="ECO:0000313" key="2">
    <source>
        <dbReference type="Proteomes" id="UP000641386"/>
    </source>
</evidence>
<organism evidence="1 2">
    <name type="scientific">Streptomyces spiralis</name>
    <dbReference type="NCBI Taxonomy" id="66376"/>
    <lineage>
        <taxon>Bacteria</taxon>
        <taxon>Bacillati</taxon>
        <taxon>Actinomycetota</taxon>
        <taxon>Actinomycetes</taxon>
        <taxon>Kitasatosporales</taxon>
        <taxon>Streptomycetaceae</taxon>
        <taxon>Streptomyces</taxon>
    </lineage>
</organism>
<evidence type="ECO:0000313" key="1">
    <source>
        <dbReference type="EMBL" id="GHE70343.1"/>
    </source>
</evidence>
<proteinExistence type="predicted"/>